<proteinExistence type="predicted"/>
<protein>
    <recommendedName>
        <fullName evidence="2">Fatty acid desaturase domain-containing protein</fullName>
    </recommendedName>
</protein>
<feature type="transmembrane region" description="Helical" evidence="1">
    <location>
        <begin position="230"/>
        <end position="250"/>
    </location>
</feature>
<evidence type="ECO:0000259" key="2">
    <source>
        <dbReference type="Pfam" id="PF00487"/>
    </source>
</evidence>
<keyword evidence="1" id="KW-1133">Transmembrane helix</keyword>
<dbReference type="Proteomes" id="UP001324427">
    <property type="component" value="Unassembled WGS sequence"/>
</dbReference>
<feature type="domain" description="Fatty acid desaturase" evidence="2">
    <location>
        <begin position="148"/>
        <end position="357"/>
    </location>
</feature>
<organism evidence="3 4">
    <name type="scientific">Oleoguttula mirabilis</name>
    <dbReference type="NCBI Taxonomy" id="1507867"/>
    <lineage>
        <taxon>Eukaryota</taxon>
        <taxon>Fungi</taxon>
        <taxon>Dikarya</taxon>
        <taxon>Ascomycota</taxon>
        <taxon>Pezizomycotina</taxon>
        <taxon>Dothideomycetes</taxon>
        <taxon>Dothideomycetidae</taxon>
        <taxon>Mycosphaerellales</taxon>
        <taxon>Teratosphaeriaceae</taxon>
        <taxon>Oleoguttula</taxon>
    </lineage>
</organism>
<reference evidence="3 4" key="1">
    <citation type="submission" date="2021-11" db="EMBL/GenBank/DDBJ databases">
        <title>Black yeast isolated from Biological Soil Crust.</title>
        <authorList>
            <person name="Kurbessoian T."/>
        </authorList>
    </citation>
    <scope>NUCLEOTIDE SEQUENCE [LARGE SCALE GENOMIC DNA]</scope>
    <source>
        <strain evidence="3 4">CCFEE 5522</strain>
    </source>
</reference>
<dbReference type="PANTHER" id="PTHR36459">
    <property type="entry name" value="ORF"/>
    <property type="match status" value="1"/>
</dbReference>
<dbReference type="EMBL" id="JAVFHQ010000007">
    <property type="protein sequence ID" value="KAK4548626.1"/>
    <property type="molecule type" value="Genomic_DNA"/>
</dbReference>
<feature type="transmembrane region" description="Helical" evidence="1">
    <location>
        <begin position="115"/>
        <end position="136"/>
    </location>
</feature>
<keyword evidence="4" id="KW-1185">Reference proteome</keyword>
<evidence type="ECO:0000313" key="4">
    <source>
        <dbReference type="Proteomes" id="UP001324427"/>
    </source>
</evidence>
<keyword evidence="1" id="KW-0472">Membrane</keyword>
<feature type="transmembrane region" description="Helical" evidence="1">
    <location>
        <begin position="148"/>
        <end position="166"/>
    </location>
</feature>
<comment type="caution">
    <text evidence="3">The sequence shown here is derived from an EMBL/GenBank/DDBJ whole genome shotgun (WGS) entry which is preliminary data.</text>
</comment>
<sequence length="441" mass="51249">MEANLHPNLTQPDLVVLENLFRDVKAGIRGKPGSATEKPAPEIIEKHADDQPLDQDHDKEAVDLLKGLNNPDSPAFQPTVFAAWDDKDIPEFLNYYIIRPYARAAKRVVRHPTDVVFLTHILLYLTVNLGSAIFLFHRFTYLHGVVHAVYTLWCAGSFTLMLHNHIHNNGVLAKGWKWLDFSFPYILEPLMGHTWDSYYYHHVKHHHVEGNGPDDLSSTIRYQRDDLLNFLHYVGRFLLLVWADLPLYFLRKNKPNLAIRTFISEIGSYIFLYSIWRFNAKAATFVFLIPFVQLRLGLMIGNWGQHALVDEVEPDSDFRSSITLVDVPSNRFCFNDGYHTAHHLNPRRHWRDQPVHFLQSKEAYRTGRALVFHNIDYLMMTVKLLQKDYMYLASCLVPIGDQIGMSQVEIAEMLRTKTRKFTEDDIRKKFKVQSALHDVKP</sequence>
<evidence type="ECO:0000313" key="3">
    <source>
        <dbReference type="EMBL" id="KAK4548626.1"/>
    </source>
</evidence>
<accession>A0AAV9JUF1</accession>
<dbReference type="GO" id="GO:0006629">
    <property type="term" value="P:lipid metabolic process"/>
    <property type="evidence" value="ECO:0007669"/>
    <property type="project" value="InterPro"/>
</dbReference>
<gene>
    <name evidence="3" type="ORF">LTR36_009536</name>
</gene>
<keyword evidence="1" id="KW-0812">Transmembrane</keyword>
<evidence type="ECO:0000256" key="1">
    <source>
        <dbReference type="SAM" id="Phobius"/>
    </source>
</evidence>
<name>A0AAV9JUF1_9PEZI</name>
<dbReference type="Pfam" id="PF00487">
    <property type="entry name" value="FA_desaturase"/>
    <property type="match status" value="1"/>
</dbReference>
<dbReference type="InterPro" id="IPR005804">
    <property type="entry name" value="FA_desaturase_dom"/>
</dbReference>
<dbReference type="PANTHER" id="PTHR36459:SF1">
    <property type="entry name" value="FATTY ACID DESATURASE DOMAIN-CONTAINING PROTEIN-RELATED"/>
    <property type="match status" value="1"/>
</dbReference>
<dbReference type="AlphaFoldDB" id="A0AAV9JUF1"/>